<keyword evidence="2" id="KW-1185">Reference proteome</keyword>
<gene>
    <name evidence="1" type="ORF">BDV34DRAFT_188804</name>
</gene>
<proteinExistence type="predicted"/>
<accession>A0A5N6DVL5</accession>
<dbReference type="EMBL" id="ML734947">
    <property type="protein sequence ID" value="KAB8209262.1"/>
    <property type="molecule type" value="Genomic_DNA"/>
</dbReference>
<dbReference type="VEuPathDB" id="FungiDB:BDV34DRAFT_188804"/>
<dbReference type="Proteomes" id="UP000326532">
    <property type="component" value="Unassembled WGS sequence"/>
</dbReference>
<name>A0A5N6DVL5_ASPPA</name>
<evidence type="ECO:0000313" key="2">
    <source>
        <dbReference type="Proteomes" id="UP000326532"/>
    </source>
</evidence>
<dbReference type="AlphaFoldDB" id="A0A5N6DVL5"/>
<sequence>MEWISADKWPDHCRTHLQSWTIRHCEIVTYRYTVIRPGYCPFCLWDEKIPKGHRMQYWIRTDVMRQHMEREHISCVQLPYN</sequence>
<reference evidence="1 2" key="1">
    <citation type="submission" date="2019-04" db="EMBL/GenBank/DDBJ databases">
        <title>Fungal friends and foes A comparative genomics study of 23 Aspergillus species from section Flavi.</title>
        <authorList>
            <consortium name="DOE Joint Genome Institute"/>
            <person name="Kjaerbolling I."/>
            <person name="Vesth T.C."/>
            <person name="Frisvad J.C."/>
            <person name="Nybo J.L."/>
            <person name="Theobald S."/>
            <person name="Kildgaard S."/>
            <person name="Petersen T.I."/>
            <person name="Kuo A."/>
            <person name="Sato A."/>
            <person name="Lyhne E.K."/>
            <person name="Kogle M.E."/>
            <person name="Wiebenga A."/>
            <person name="Kun R.S."/>
            <person name="Lubbers R.J."/>
            <person name="Makela M.R."/>
            <person name="Barry K."/>
            <person name="Chovatia M."/>
            <person name="Clum A."/>
            <person name="Daum C."/>
            <person name="Haridas S."/>
            <person name="He G."/>
            <person name="LaButti K."/>
            <person name="Lipzen A."/>
            <person name="Mondo S."/>
            <person name="Pangilinan J."/>
            <person name="Riley R."/>
            <person name="Salamov A."/>
            <person name="Simmons B.A."/>
            <person name="Magnuson J.K."/>
            <person name="Henrissat B."/>
            <person name="Mortensen U.H."/>
            <person name="Larsen T.O."/>
            <person name="De vries R.P."/>
            <person name="Grigoriev I.V."/>
            <person name="Machida M."/>
            <person name="Baker S.E."/>
            <person name="Andersen M.R."/>
        </authorList>
    </citation>
    <scope>NUCLEOTIDE SEQUENCE [LARGE SCALE GENOMIC DNA]</scope>
    <source>
        <strain evidence="1 2">CBS 117618</strain>
    </source>
</reference>
<protein>
    <submittedName>
        <fullName evidence="1">Uncharacterized protein</fullName>
    </submittedName>
</protein>
<organism evidence="1 2">
    <name type="scientific">Aspergillus parasiticus</name>
    <dbReference type="NCBI Taxonomy" id="5067"/>
    <lineage>
        <taxon>Eukaryota</taxon>
        <taxon>Fungi</taxon>
        <taxon>Dikarya</taxon>
        <taxon>Ascomycota</taxon>
        <taxon>Pezizomycotina</taxon>
        <taxon>Eurotiomycetes</taxon>
        <taxon>Eurotiomycetidae</taxon>
        <taxon>Eurotiales</taxon>
        <taxon>Aspergillaceae</taxon>
        <taxon>Aspergillus</taxon>
        <taxon>Aspergillus subgen. Circumdati</taxon>
    </lineage>
</organism>
<evidence type="ECO:0000313" key="1">
    <source>
        <dbReference type="EMBL" id="KAB8209262.1"/>
    </source>
</evidence>